<comment type="caution">
    <text evidence="1">The sequence shown here is derived from an EMBL/GenBank/DDBJ whole genome shotgun (WGS) entry which is preliminary data.</text>
</comment>
<dbReference type="AlphaFoldDB" id="A0A848FKV5"/>
<keyword evidence="2" id="KW-1185">Reference proteome</keyword>
<dbReference type="RefSeq" id="WP_169163328.1">
    <property type="nucleotide sequence ID" value="NZ_JABBFW010000032.1"/>
</dbReference>
<accession>A0A848FKV5</accession>
<proteinExistence type="predicted"/>
<protein>
    <submittedName>
        <fullName evidence="1">SAM-dependent methyltransferase</fullName>
    </submittedName>
</protein>
<sequence>MELKNVVPWGRSLAEYQAMFALSEDDLSKRILGCGDGPASFNAEVTAKGGSVISFDPVYAFSAEQLRSRIAEVYPTIMEQLARNSQDYLWDSVTSVEHVGRLRMQAMDQFLADYETGLKQGRYVQAALPALAFENQAFDLALCSHFLFLYSSQVSREAHLAGVRELCRVAREVRVYPLISLEGAPSPHLPAVMEALQAEGFEARLAPVPYRFQKGATEMLVLRRA</sequence>
<dbReference type="SUPFAM" id="SSF53335">
    <property type="entry name" value="S-adenosyl-L-methionine-dependent methyltransferases"/>
    <property type="match status" value="1"/>
</dbReference>
<keyword evidence="1" id="KW-0489">Methyltransferase</keyword>
<gene>
    <name evidence="1" type="ORF">HHL10_26020</name>
</gene>
<dbReference type="Gene3D" id="3.40.50.150">
    <property type="entry name" value="Vaccinia Virus protein VP39"/>
    <property type="match status" value="1"/>
</dbReference>
<dbReference type="InterPro" id="IPR029063">
    <property type="entry name" value="SAM-dependent_MTases_sf"/>
</dbReference>
<dbReference type="EMBL" id="JABBFW010000032">
    <property type="protein sequence ID" value="NML18431.1"/>
    <property type="molecule type" value="Genomic_DNA"/>
</dbReference>
<name>A0A848FKV5_9BURK</name>
<dbReference type="GO" id="GO:0032259">
    <property type="term" value="P:methylation"/>
    <property type="evidence" value="ECO:0007669"/>
    <property type="project" value="UniProtKB-KW"/>
</dbReference>
<dbReference type="GO" id="GO:0008168">
    <property type="term" value="F:methyltransferase activity"/>
    <property type="evidence" value="ECO:0007669"/>
    <property type="project" value="UniProtKB-KW"/>
</dbReference>
<dbReference type="Proteomes" id="UP000574067">
    <property type="component" value="Unassembled WGS sequence"/>
</dbReference>
<reference evidence="1 2" key="1">
    <citation type="submission" date="2020-04" db="EMBL/GenBank/DDBJ databases">
        <title>Azohydromonas sp. isolated from soil.</title>
        <authorList>
            <person name="Dahal R.H."/>
        </authorList>
    </citation>
    <scope>NUCLEOTIDE SEQUENCE [LARGE SCALE GENOMIC DNA]</scope>
    <source>
        <strain evidence="1 2">G-1-1-14</strain>
    </source>
</reference>
<evidence type="ECO:0000313" key="1">
    <source>
        <dbReference type="EMBL" id="NML18431.1"/>
    </source>
</evidence>
<evidence type="ECO:0000313" key="2">
    <source>
        <dbReference type="Proteomes" id="UP000574067"/>
    </source>
</evidence>
<organism evidence="1 2">
    <name type="scientific">Azohydromonas caseinilytica</name>
    <dbReference type="NCBI Taxonomy" id="2728836"/>
    <lineage>
        <taxon>Bacteria</taxon>
        <taxon>Pseudomonadati</taxon>
        <taxon>Pseudomonadota</taxon>
        <taxon>Betaproteobacteria</taxon>
        <taxon>Burkholderiales</taxon>
        <taxon>Sphaerotilaceae</taxon>
        <taxon>Azohydromonas</taxon>
    </lineage>
</organism>
<keyword evidence="1" id="KW-0808">Transferase</keyword>